<feature type="modified residue" description="Phosphotyrosine; by autocatalysis" evidence="28">
    <location>
        <position position="1357"/>
    </location>
</feature>
<keyword evidence="16 32" id="KW-1133">Transmembrane helix</keyword>
<dbReference type="SMART" id="SM00429">
    <property type="entry name" value="IPT"/>
    <property type="match status" value="3"/>
</dbReference>
<dbReference type="InterPro" id="IPR015943">
    <property type="entry name" value="WD40/YVTN_repeat-like_dom_sf"/>
</dbReference>
<dbReference type="InterPro" id="IPR036352">
    <property type="entry name" value="Semap_dom_sf"/>
</dbReference>
<dbReference type="GO" id="GO:0005886">
    <property type="term" value="C:plasma membrane"/>
    <property type="evidence" value="ECO:0007669"/>
    <property type="project" value="TreeGrafter"/>
</dbReference>
<dbReference type="InterPro" id="IPR020635">
    <property type="entry name" value="Tyr_kinase_cat_dom"/>
</dbReference>
<evidence type="ECO:0000259" key="34">
    <source>
        <dbReference type="PROSITE" id="PS50011"/>
    </source>
</evidence>
<evidence type="ECO:0000256" key="32">
    <source>
        <dbReference type="SAM" id="Phobius"/>
    </source>
</evidence>
<evidence type="ECO:0000256" key="22">
    <source>
        <dbReference type="ARBA" id="ARBA00051243"/>
    </source>
</evidence>
<dbReference type="InterPro" id="IPR016244">
    <property type="entry name" value="Tyr_kinase_HGF/MSP_rcpt"/>
</dbReference>
<feature type="disulfide bond" evidence="27">
    <location>
        <begin position="538"/>
        <end position="572"/>
    </location>
</feature>
<evidence type="ECO:0000256" key="18">
    <source>
        <dbReference type="ARBA" id="ARBA00023137"/>
    </source>
</evidence>
<evidence type="ECO:0000256" key="13">
    <source>
        <dbReference type="ARBA" id="ARBA00022840"/>
    </source>
</evidence>
<keyword evidence="14" id="KW-0832">Ubl conjugation</keyword>
<feature type="binding site" evidence="26">
    <location>
        <position position="1216"/>
    </location>
    <ligand>
        <name>ATP</name>
        <dbReference type="ChEBI" id="CHEBI:30616"/>
    </ligand>
</feature>
<feature type="chain" id="PRO_5029606370" description="Macrophage-stimulating protein receptor" evidence="33">
    <location>
        <begin position="27"/>
        <end position="1397"/>
    </location>
</feature>
<dbReference type="Gene3D" id="3.30.1680.10">
    <property type="entry name" value="ligand-binding face of the semaphorins, domain 2"/>
    <property type="match status" value="1"/>
</dbReference>
<feature type="disulfide bond" evidence="27">
    <location>
        <begin position="140"/>
        <end position="148"/>
    </location>
</feature>
<keyword evidence="9 33" id="KW-0732">Signal</keyword>
<dbReference type="Gene3D" id="1.10.510.10">
    <property type="entry name" value="Transferase(Phosphotransferase) domain 1"/>
    <property type="match status" value="1"/>
</dbReference>
<evidence type="ECO:0000256" key="7">
    <source>
        <dbReference type="ARBA" id="ARBA00022685"/>
    </source>
</evidence>
<evidence type="ECO:0000256" key="21">
    <source>
        <dbReference type="ARBA" id="ARBA00023180"/>
    </source>
</evidence>
<dbReference type="Pfam" id="PF01437">
    <property type="entry name" value="PSI"/>
    <property type="match status" value="1"/>
</dbReference>
<keyword evidence="17 32" id="KW-0472">Membrane</keyword>
<keyword evidence="19 27" id="KW-1015">Disulfide bond</keyword>
<evidence type="ECO:0000256" key="28">
    <source>
        <dbReference type="PIRSR" id="PIRSR000617-4"/>
    </source>
</evidence>
<keyword evidence="18" id="KW-0829">Tyrosine-protein kinase</keyword>
<dbReference type="FunFam" id="1.10.510.10:FF:000093">
    <property type="entry name" value="Hepatocyte growth factor receptor"/>
    <property type="match status" value="1"/>
</dbReference>
<dbReference type="FunFam" id="2.60.40.10:FF:000679">
    <property type="entry name" value="Macrophage stimulating 1 receptor"/>
    <property type="match status" value="1"/>
</dbReference>
<dbReference type="FunFam" id="3.30.1680.10:FF:000006">
    <property type="entry name" value="Macrophage-stimulating 1 receptor b"/>
    <property type="match status" value="1"/>
</dbReference>
<protein>
    <recommendedName>
        <fullName evidence="23">Macrophage-stimulating protein receptor</fullName>
        <ecNumber evidence="3">2.7.10.1</ecNumber>
    </recommendedName>
    <alternativeName>
        <fullName evidence="24">p185-Ron</fullName>
    </alternativeName>
</protein>
<dbReference type="GO" id="GO:0045087">
    <property type="term" value="P:innate immune response"/>
    <property type="evidence" value="ECO:0007669"/>
    <property type="project" value="UniProtKB-KW"/>
</dbReference>
<dbReference type="SUPFAM" id="SSF101912">
    <property type="entry name" value="Sema domain"/>
    <property type="match status" value="1"/>
</dbReference>
<dbReference type="Gene3D" id="2.60.40.10">
    <property type="entry name" value="Immunoglobulins"/>
    <property type="match status" value="2"/>
</dbReference>
<feature type="disulfide bond" evidence="27">
    <location>
        <begin position="112"/>
        <end position="167"/>
    </location>
</feature>
<feature type="domain" description="Protein kinase" evidence="34">
    <location>
        <begin position="1086"/>
        <end position="1358"/>
    </location>
</feature>
<dbReference type="Pfam" id="PF01833">
    <property type="entry name" value="TIG"/>
    <property type="match status" value="2"/>
</dbReference>
<keyword evidence="5" id="KW-0399">Innate immunity</keyword>
<name>A0A7J7UK31_RHIFE</name>
<keyword evidence="21" id="KW-0325">Glycoprotein</keyword>
<evidence type="ECO:0000256" key="14">
    <source>
        <dbReference type="ARBA" id="ARBA00022843"/>
    </source>
</evidence>
<dbReference type="GO" id="GO:0004714">
    <property type="term" value="F:transmembrane receptor protein tyrosine kinase activity"/>
    <property type="evidence" value="ECO:0007669"/>
    <property type="project" value="UniProtKB-EC"/>
</dbReference>
<dbReference type="Pfam" id="PF01403">
    <property type="entry name" value="Sema"/>
    <property type="match status" value="1"/>
</dbReference>
<dbReference type="PROSITE" id="PS00109">
    <property type="entry name" value="PROTEIN_KINASE_TYR"/>
    <property type="match status" value="1"/>
</dbReference>
<feature type="domain" description="Sema" evidence="35">
    <location>
        <begin position="36"/>
        <end position="527"/>
    </location>
</feature>
<feature type="binding site" evidence="26 30">
    <location>
        <position position="1118"/>
    </location>
    <ligand>
        <name>ATP</name>
        <dbReference type="ChEBI" id="CHEBI:30616"/>
    </ligand>
</feature>
<keyword evidence="13 26" id="KW-0067">ATP-binding</keyword>
<dbReference type="GO" id="GO:0016477">
    <property type="term" value="P:cell migration"/>
    <property type="evidence" value="ECO:0007669"/>
    <property type="project" value="TreeGrafter"/>
</dbReference>
<evidence type="ECO:0000256" key="8">
    <source>
        <dbReference type="ARBA" id="ARBA00022692"/>
    </source>
</evidence>
<dbReference type="GO" id="GO:0043235">
    <property type="term" value="C:receptor complex"/>
    <property type="evidence" value="ECO:0007669"/>
    <property type="project" value="TreeGrafter"/>
</dbReference>
<dbReference type="CDD" id="cd00102">
    <property type="entry name" value="IPT"/>
    <property type="match status" value="1"/>
</dbReference>
<dbReference type="PIRSF" id="PIRSF000617">
    <property type="entry name" value="TyrPK_HGF-R"/>
    <property type="match status" value="1"/>
</dbReference>
<dbReference type="InterPro" id="IPR050122">
    <property type="entry name" value="RTK"/>
</dbReference>
<reference evidence="36 37" key="1">
    <citation type="journal article" date="2020" name="Nature">
        <title>Six reference-quality genomes reveal evolution of bat adaptations.</title>
        <authorList>
            <person name="Jebb D."/>
            <person name="Huang Z."/>
            <person name="Pippel M."/>
            <person name="Hughes G.M."/>
            <person name="Lavrichenko K."/>
            <person name="Devanna P."/>
            <person name="Winkler S."/>
            <person name="Jermiin L.S."/>
            <person name="Skirmuntt E.C."/>
            <person name="Katzourakis A."/>
            <person name="Burkitt-Gray L."/>
            <person name="Ray D.A."/>
            <person name="Sullivan K.A.M."/>
            <person name="Roscito J.G."/>
            <person name="Kirilenko B.M."/>
            <person name="Davalos L.M."/>
            <person name="Corthals A.P."/>
            <person name="Power M.L."/>
            <person name="Jones G."/>
            <person name="Ransome R.D."/>
            <person name="Dechmann D.K.N."/>
            <person name="Locatelli A.G."/>
            <person name="Puechmaille S.J."/>
            <person name="Fedrigo O."/>
            <person name="Jarvis E.D."/>
            <person name="Hiller M."/>
            <person name="Vernes S.C."/>
            <person name="Myers E.W."/>
            <person name="Teeling E.C."/>
        </authorList>
    </citation>
    <scope>NUCLEOTIDE SEQUENCE [LARGE SCALE GENOMIC DNA]</scope>
    <source>
        <strain evidence="36">MRhiFer1</strain>
        <tissue evidence="36">Lung</tissue>
    </source>
</reference>
<dbReference type="EC" id="2.7.10.1" evidence="3"/>
<keyword evidence="20 36" id="KW-0675">Receptor</keyword>
<dbReference type="CDD" id="cd11279">
    <property type="entry name" value="Sema_RON"/>
    <property type="match status" value="1"/>
</dbReference>
<dbReference type="InterPro" id="IPR008266">
    <property type="entry name" value="Tyr_kinase_AS"/>
</dbReference>
<evidence type="ECO:0000256" key="3">
    <source>
        <dbReference type="ARBA" id="ARBA00011902"/>
    </source>
</evidence>
<evidence type="ECO:0000256" key="23">
    <source>
        <dbReference type="ARBA" id="ARBA00074624"/>
    </source>
</evidence>
<feature type="disulfide bond" evidence="27">
    <location>
        <begin position="390"/>
        <end position="412"/>
    </location>
</feature>
<dbReference type="PROSITE" id="PS51004">
    <property type="entry name" value="SEMA"/>
    <property type="match status" value="1"/>
</dbReference>
<evidence type="ECO:0000256" key="5">
    <source>
        <dbReference type="ARBA" id="ARBA00022588"/>
    </source>
</evidence>
<dbReference type="InterPro" id="IPR017441">
    <property type="entry name" value="Protein_kinase_ATP_BS"/>
</dbReference>
<dbReference type="SMART" id="SM00219">
    <property type="entry name" value="TyrKc"/>
    <property type="match status" value="1"/>
</dbReference>
<dbReference type="InterPro" id="IPR039413">
    <property type="entry name" value="RON_Sema"/>
</dbReference>
<dbReference type="CDD" id="cd01179">
    <property type="entry name" value="IPT_plexin_repeat2"/>
    <property type="match status" value="1"/>
</dbReference>
<evidence type="ECO:0000256" key="29">
    <source>
        <dbReference type="PROSITE-ProRule" id="PRU00352"/>
    </source>
</evidence>
<evidence type="ECO:0000256" key="15">
    <source>
        <dbReference type="ARBA" id="ARBA00022859"/>
    </source>
</evidence>
<sequence>MDLLLPPSQPSLLLLLLLLRLRPAVPVAGGSWQCPRTPYAASRNFDVEYVVPSFSVGGPVQALATYEDRVDGSAVFVATRNRLHVLGPGLKPVESLATGPAGDPGCQTCAACGPDPHGPPGDTDAKVLVLEPALPALVSCGSSLHGRCFLHELEPDGTTLHLAPPVCLFSAHHNRPEHCPDCVASPLGTLVSVVEQGHASYFYVASSLDAEVAASFSPRSVSIRRLKADASGFAPDFAALSVLPAHLASYRIEYVYSFHAGAFVYFLTVQPASVAAPPGALHTRLARLSAVDTDLGHYRELVLDCRFAPKRRRRGASEGGQPYPVLQAAHTAPVGSRLAAELSIAEGQEVLFGVFTASRDSSPGVGPNSVVCAFPIDLLDTLIEQGVERCCEPPIHPGLRRGLDFFQSPSLCPNLPGLVTPNPNTSCRHFPLLVSSSLSRVDLFNGLLGPVQVTALYVTRLDNITVAHMGTTDGRILQVELARSLNYLLYVSNFSLGSNGQPIRRDVSHLGDHLLFASGDQVFKVPIRGPGCRHFLTCGRCLRAQRFMGCGWCGGMCGRQKECPGSWQQDHCPPEITEFYPHSGPLRGSTRLTLCGSNFYLHPTGLVPEKTHQVTVGQSPCRLLPKDSSNFSPVSQKDFVEEFECELEPLGTQASGPANISLTVTNMPPGKHFRVYGTSTRQGFSFMEPVLKDIQPLFGPRAGGTRLTLKGQGLSVGTSRAVLVNGTECLLERVSEGQLLCTTPPSAATASVPIRLQVGGAQVPGSWTFQYREDPIVLGISPNCGYTGSHVTIHGQHLMSVWHLELSFHDGHRLAANRQCEGKLPEKRWCRLPEYVVRGPPGGVTGNLSARGDGAAGFTLPSFRFLPPPRPPSTDLAPLKPEEHAIKFEYIGLGAVADCVDVNVTVGNKSCDHELRGDVVICPLPPSLQLGKNGAPLQVCVDGDCHILGRVVRSGSGGVSQRTLWGVLLALLLLVTILATALFFNYWRRKQLVLSPRLDDPAPLDQTTGAMALPIFRSGSDYRNGLAPAIGGLVSTTHVHRASCSDSGNGSCVPLLRTESIQLGVLDSTLLAEVKDVLIPHERVVTHSDRVIGKGHFGVVYHGEYTDEAQNQIHCAVKSLSRITEMQEVEAFLREGLIMRGLHHPNVLALIGIVLPPEGLPRVLLPYMRHGDLLQFIRSPQRNPTVKDLISFGLQVARGMEYLAEQKFVHRDLAARNCMLDESFTVKVADFGMARGILDKEYYSVQQQRHARLPVKWMALESLQTYKFTTKSDVWSFGVLLWELLTRGAPPYPHIDPFDLTHFLAQGRRLPQPEYCPNSLYAVMQHCWMADPAARPTFGALVGEVEQVAASLRGDHYVNLGLGTLEEADVPPEQLPSTPMHRSTGRPRPLSEPPRPT</sequence>
<evidence type="ECO:0000256" key="33">
    <source>
        <dbReference type="SAM" id="SignalP"/>
    </source>
</evidence>
<dbReference type="GO" id="GO:0009615">
    <property type="term" value="P:response to virus"/>
    <property type="evidence" value="ECO:0007669"/>
    <property type="project" value="UniProtKB-ARBA"/>
</dbReference>
<feature type="binding site" evidence="26">
    <location>
        <begin position="1165"/>
        <end position="1168"/>
    </location>
    <ligand>
        <name>ATP</name>
        <dbReference type="ChEBI" id="CHEBI:30616"/>
    </ligand>
</feature>
<dbReference type="EMBL" id="JACAGC010000016">
    <property type="protein sequence ID" value="KAF6313162.1"/>
    <property type="molecule type" value="Genomic_DNA"/>
</dbReference>
<evidence type="ECO:0000256" key="25">
    <source>
        <dbReference type="PIRSR" id="PIRSR000617-1"/>
    </source>
</evidence>
<keyword evidence="8 32" id="KW-0812">Transmembrane</keyword>
<evidence type="ECO:0000256" key="26">
    <source>
        <dbReference type="PIRSR" id="PIRSR000617-2"/>
    </source>
</evidence>
<evidence type="ECO:0000256" key="19">
    <source>
        <dbReference type="ARBA" id="ARBA00023157"/>
    </source>
</evidence>
<dbReference type="InterPro" id="IPR001627">
    <property type="entry name" value="Semap_dom"/>
</dbReference>
<evidence type="ECO:0000256" key="9">
    <source>
        <dbReference type="ARBA" id="ARBA00022729"/>
    </source>
</evidence>
<feature type="modified residue" description="Phosphotyrosine; by autocatalysis" evidence="28">
    <location>
        <position position="1243"/>
    </location>
</feature>
<dbReference type="GO" id="GO:0005524">
    <property type="term" value="F:ATP binding"/>
    <property type="evidence" value="ECO:0007669"/>
    <property type="project" value="UniProtKB-UniRule"/>
</dbReference>
<evidence type="ECO:0000256" key="6">
    <source>
        <dbReference type="ARBA" id="ARBA00022679"/>
    </source>
</evidence>
<feature type="disulfide bond" evidence="27">
    <location>
        <begin position="532"/>
        <end position="550"/>
    </location>
</feature>
<dbReference type="Pfam" id="PF07714">
    <property type="entry name" value="PK_Tyr_Ser-Thr"/>
    <property type="match status" value="1"/>
</dbReference>
<evidence type="ECO:0000256" key="1">
    <source>
        <dbReference type="ARBA" id="ARBA00004479"/>
    </source>
</evidence>
<dbReference type="SMART" id="SM00423">
    <property type="entry name" value="PSI"/>
    <property type="match status" value="1"/>
</dbReference>
<keyword evidence="12" id="KW-0418">Kinase</keyword>
<dbReference type="Proteomes" id="UP000585614">
    <property type="component" value="Unassembled WGS sequence"/>
</dbReference>
<comment type="similarity">
    <text evidence="2">Belongs to the plexin family.</text>
</comment>
<feature type="signal peptide" evidence="33">
    <location>
        <begin position="1"/>
        <end position="26"/>
    </location>
</feature>
<feature type="disulfide bond" evidence="27">
    <location>
        <begin position="553"/>
        <end position="563"/>
    </location>
</feature>
<evidence type="ECO:0000256" key="10">
    <source>
        <dbReference type="ARBA" id="ARBA00022737"/>
    </source>
</evidence>
<evidence type="ECO:0000313" key="37">
    <source>
        <dbReference type="Proteomes" id="UP000585614"/>
    </source>
</evidence>
<keyword evidence="11 26" id="KW-0547">Nucleotide-binding</keyword>
<feature type="region of interest" description="Disordered" evidence="31">
    <location>
        <begin position="1368"/>
        <end position="1397"/>
    </location>
</feature>
<feature type="disulfide bond" evidence="27">
    <location>
        <begin position="106"/>
        <end position="109"/>
    </location>
</feature>
<dbReference type="SMART" id="SM00630">
    <property type="entry name" value="Sema"/>
    <property type="match status" value="1"/>
</dbReference>
<feature type="modified residue" description="Phosphotyrosine; by autocatalysis" evidence="28">
    <location>
        <position position="1242"/>
    </location>
</feature>
<dbReference type="SUPFAM" id="SSF56112">
    <property type="entry name" value="Protein kinase-like (PK-like)"/>
    <property type="match status" value="1"/>
</dbReference>
<dbReference type="Gene3D" id="2.130.10.10">
    <property type="entry name" value="YVTN repeat-like/Quinoprotein amine dehydrogenase"/>
    <property type="match status" value="1"/>
</dbReference>
<dbReference type="Gene3D" id="3.30.200.20">
    <property type="entry name" value="Phosphorylase Kinase, domain 1"/>
    <property type="match status" value="1"/>
</dbReference>
<proteinExistence type="inferred from homology"/>
<dbReference type="PANTHER" id="PTHR24416:SF564">
    <property type="entry name" value="MACROPHAGE-STIMULATING PROTEIN RECEPTOR"/>
    <property type="match status" value="1"/>
</dbReference>
<comment type="catalytic activity">
    <reaction evidence="22">
        <text>L-tyrosyl-[protein] + ATP = O-phospho-L-tyrosyl-[protein] + ADP + H(+)</text>
        <dbReference type="Rhea" id="RHEA:10596"/>
        <dbReference type="Rhea" id="RHEA-COMP:10136"/>
        <dbReference type="Rhea" id="RHEA-COMP:20101"/>
        <dbReference type="ChEBI" id="CHEBI:15378"/>
        <dbReference type="ChEBI" id="CHEBI:30616"/>
        <dbReference type="ChEBI" id="CHEBI:46858"/>
        <dbReference type="ChEBI" id="CHEBI:61978"/>
        <dbReference type="ChEBI" id="CHEBI:456216"/>
        <dbReference type="EC" id="2.7.10.1"/>
    </reaction>
</comment>
<dbReference type="InterPro" id="IPR016201">
    <property type="entry name" value="PSI"/>
</dbReference>
<feature type="disulfide bond" evidence="27">
    <location>
        <begin position="179"/>
        <end position="182"/>
    </location>
</feature>
<keyword evidence="15" id="KW-0391">Immunity</keyword>
<dbReference type="SUPFAM" id="SSF81296">
    <property type="entry name" value="E set domains"/>
    <property type="match status" value="3"/>
</dbReference>
<comment type="caution">
    <text evidence="36">The sequence shown here is derived from an EMBL/GenBank/DDBJ whole genome shotgun (WGS) entry which is preliminary data.</text>
</comment>
<evidence type="ECO:0000256" key="17">
    <source>
        <dbReference type="ARBA" id="ARBA00023136"/>
    </source>
</evidence>
<keyword evidence="6" id="KW-0808">Transferase</keyword>
<evidence type="ECO:0000313" key="36">
    <source>
        <dbReference type="EMBL" id="KAF6313162.1"/>
    </source>
</evidence>
<keyword evidence="7" id="KW-0165">Cleavage on pair of basic residues</keyword>
<evidence type="ECO:0000256" key="2">
    <source>
        <dbReference type="ARBA" id="ARBA00010297"/>
    </source>
</evidence>
<evidence type="ECO:0000256" key="20">
    <source>
        <dbReference type="ARBA" id="ARBA00023170"/>
    </source>
</evidence>
<feature type="active site" description="Proton acceptor" evidence="25">
    <location>
        <position position="1212"/>
    </location>
</feature>
<evidence type="ECO:0000256" key="27">
    <source>
        <dbReference type="PIRSR" id="PIRSR000617-3"/>
    </source>
</evidence>
<feature type="disulfide bond" evidence="27">
    <location>
        <begin position="541"/>
        <end position="557"/>
    </location>
</feature>
<evidence type="ECO:0000256" key="24">
    <source>
        <dbReference type="ARBA" id="ARBA00083775"/>
    </source>
</evidence>
<evidence type="ECO:0000256" key="12">
    <source>
        <dbReference type="ARBA" id="ARBA00022777"/>
    </source>
</evidence>
<keyword evidence="10" id="KW-0677">Repeat</keyword>
<comment type="caution">
    <text evidence="29">Lacks conserved residue(s) required for the propagation of feature annotation.</text>
</comment>
<dbReference type="GO" id="GO:0007399">
    <property type="term" value="P:nervous system development"/>
    <property type="evidence" value="ECO:0007669"/>
    <property type="project" value="TreeGrafter"/>
</dbReference>
<feature type="disulfide bond" evidence="27">
    <location>
        <begin position="305"/>
        <end position="372"/>
    </location>
</feature>
<feature type="disulfide bond" evidence="27">
    <location>
        <begin position="391"/>
        <end position="427"/>
    </location>
</feature>
<accession>A0A7J7UK31</accession>
<evidence type="ECO:0000259" key="35">
    <source>
        <dbReference type="PROSITE" id="PS51004"/>
    </source>
</evidence>
<feature type="transmembrane region" description="Helical" evidence="32">
    <location>
        <begin position="964"/>
        <end position="987"/>
    </location>
</feature>
<dbReference type="PANTHER" id="PTHR24416">
    <property type="entry name" value="TYROSINE-PROTEIN KINASE RECEPTOR"/>
    <property type="match status" value="1"/>
</dbReference>
<dbReference type="InterPro" id="IPR002165">
    <property type="entry name" value="Plexin_repeat"/>
</dbReference>
<keyword evidence="4" id="KW-0597">Phosphoprotein</keyword>
<dbReference type="CDD" id="cd01180">
    <property type="entry name" value="IPT_plexin_repeat1"/>
    <property type="match status" value="1"/>
</dbReference>
<organism evidence="36 37">
    <name type="scientific">Rhinolophus ferrumequinum</name>
    <name type="common">Greater horseshoe bat</name>
    <dbReference type="NCBI Taxonomy" id="59479"/>
    <lineage>
        <taxon>Eukaryota</taxon>
        <taxon>Metazoa</taxon>
        <taxon>Chordata</taxon>
        <taxon>Craniata</taxon>
        <taxon>Vertebrata</taxon>
        <taxon>Euteleostomi</taxon>
        <taxon>Mammalia</taxon>
        <taxon>Eutheria</taxon>
        <taxon>Laurasiatheria</taxon>
        <taxon>Chiroptera</taxon>
        <taxon>Yinpterochiroptera</taxon>
        <taxon>Rhinolophoidea</taxon>
        <taxon>Rhinolophidae</taxon>
        <taxon>Rhinolophinae</taxon>
        <taxon>Rhinolophus</taxon>
    </lineage>
</organism>
<dbReference type="InterPro" id="IPR014756">
    <property type="entry name" value="Ig_E-set"/>
</dbReference>
<evidence type="ECO:0000256" key="16">
    <source>
        <dbReference type="ARBA" id="ARBA00022989"/>
    </source>
</evidence>
<dbReference type="FunFam" id="3.30.200.20:FF:000251">
    <property type="entry name" value="Macrophage stimulating 1 receptor"/>
    <property type="match status" value="1"/>
</dbReference>
<evidence type="ECO:0000256" key="11">
    <source>
        <dbReference type="ARBA" id="ARBA00022741"/>
    </source>
</evidence>
<dbReference type="PROSITE" id="PS50011">
    <property type="entry name" value="PROTEIN_KINASE_DOM"/>
    <property type="match status" value="1"/>
</dbReference>
<feature type="binding site" evidence="26">
    <location>
        <begin position="1092"/>
        <end position="1100"/>
    </location>
    <ligand>
        <name>ATP</name>
        <dbReference type="ChEBI" id="CHEBI:30616"/>
    </ligand>
</feature>
<evidence type="ECO:0000256" key="30">
    <source>
        <dbReference type="PROSITE-ProRule" id="PRU10141"/>
    </source>
</evidence>
<gene>
    <name evidence="36" type="ORF">mRhiFer1_011336</name>
</gene>
<evidence type="ECO:0000256" key="31">
    <source>
        <dbReference type="SAM" id="MobiDB-lite"/>
    </source>
</evidence>
<dbReference type="InterPro" id="IPR002909">
    <property type="entry name" value="IPT_dom"/>
</dbReference>
<dbReference type="GO" id="GO:0006909">
    <property type="term" value="P:phagocytosis"/>
    <property type="evidence" value="ECO:0007669"/>
    <property type="project" value="TreeGrafter"/>
</dbReference>
<dbReference type="InterPro" id="IPR011009">
    <property type="entry name" value="Kinase-like_dom_sf"/>
</dbReference>
<dbReference type="PRINTS" id="PR00109">
    <property type="entry name" value="TYRKINASE"/>
</dbReference>
<dbReference type="FunFam" id="2.130.10.10:FF:000194">
    <property type="entry name" value="Macrophage-stimulating 1 receptor a"/>
    <property type="match status" value="1"/>
</dbReference>
<dbReference type="InterPro" id="IPR001245">
    <property type="entry name" value="Ser-Thr/Tyr_kinase_cat_dom"/>
</dbReference>
<evidence type="ECO:0000256" key="4">
    <source>
        <dbReference type="ARBA" id="ARBA00022553"/>
    </source>
</evidence>
<dbReference type="InterPro" id="IPR000719">
    <property type="entry name" value="Prot_kinase_dom"/>
</dbReference>
<dbReference type="CDD" id="cd05058">
    <property type="entry name" value="PTKc_Met_Ron"/>
    <property type="match status" value="1"/>
</dbReference>
<dbReference type="GO" id="GO:0007169">
    <property type="term" value="P:cell surface receptor protein tyrosine kinase signaling pathway"/>
    <property type="evidence" value="ECO:0007669"/>
    <property type="project" value="InterPro"/>
</dbReference>
<comment type="subcellular location">
    <subcellularLocation>
        <location evidence="1">Membrane</location>
        <topology evidence="1">Single-pass type I membrane protein</topology>
    </subcellularLocation>
</comment>
<dbReference type="SUPFAM" id="SSF103575">
    <property type="entry name" value="Plexin repeat"/>
    <property type="match status" value="1"/>
</dbReference>
<dbReference type="FunFam" id="2.60.40.10:FF:000213">
    <property type="entry name" value="Hepatocyte growth factor receptor"/>
    <property type="match status" value="1"/>
</dbReference>
<dbReference type="InterPro" id="IPR013783">
    <property type="entry name" value="Ig-like_fold"/>
</dbReference>
<dbReference type="PROSITE" id="PS00107">
    <property type="entry name" value="PROTEIN_KINASE_ATP"/>
    <property type="match status" value="1"/>
</dbReference>